<proteinExistence type="predicted"/>
<comment type="caution">
    <text evidence="2">The sequence shown here is derived from an EMBL/GenBank/DDBJ whole genome shotgun (WGS) entry which is preliminary data.</text>
</comment>
<reference evidence="2" key="1">
    <citation type="submission" date="2019-10" db="EMBL/GenBank/DDBJ databases">
        <authorList>
            <person name="Soares A.E.R."/>
            <person name="Aleixo A."/>
            <person name="Schneider P."/>
            <person name="Miyaki C.Y."/>
            <person name="Schneider M.P."/>
            <person name="Mello C."/>
            <person name="Vasconcelos A.T.R."/>
        </authorList>
    </citation>
    <scope>NUCLEOTIDE SEQUENCE</scope>
    <source>
        <tissue evidence="2">Muscle</tissue>
    </source>
</reference>
<evidence type="ECO:0000256" key="1">
    <source>
        <dbReference type="SAM" id="MobiDB-lite"/>
    </source>
</evidence>
<protein>
    <submittedName>
        <fullName evidence="2">Uncharacterized protein</fullName>
    </submittedName>
</protein>
<organism evidence="2 3">
    <name type="scientific">Willisornis vidua</name>
    <name type="common">Xingu scale-backed antbird</name>
    <dbReference type="NCBI Taxonomy" id="1566151"/>
    <lineage>
        <taxon>Eukaryota</taxon>
        <taxon>Metazoa</taxon>
        <taxon>Chordata</taxon>
        <taxon>Craniata</taxon>
        <taxon>Vertebrata</taxon>
        <taxon>Euteleostomi</taxon>
        <taxon>Archelosauria</taxon>
        <taxon>Archosauria</taxon>
        <taxon>Dinosauria</taxon>
        <taxon>Saurischia</taxon>
        <taxon>Theropoda</taxon>
        <taxon>Coelurosauria</taxon>
        <taxon>Aves</taxon>
        <taxon>Neognathae</taxon>
        <taxon>Neoaves</taxon>
        <taxon>Telluraves</taxon>
        <taxon>Australaves</taxon>
        <taxon>Passeriformes</taxon>
        <taxon>Thamnophilidae</taxon>
        <taxon>Willisornis</taxon>
    </lineage>
</organism>
<dbReference type="Proteomes" id="UP001145742">
    <property type="component" value="Unassembled WGS sequence"/>
</dbReference>
<dbReference type="EMBL" id="WHWB01033767">
    <property type="protein sequence ID" value="KAJ7417342.1"/>
    <property type="molecule type" value="Genomic_DNA"/>
</dbReference>
<keyword evidence="3" id="KW-1185">Reference proteome</keyword>
<accession>A0ABQ9DFA8</accession>
<name>A0ABQ9DFA8_9PASS</name>
<gene>
    <name evidence="2" type="ORF">WISP_65018</name>
</gene>
<feature type="region of interest" description="Disordered" evidence="1">
    <location>
        <begin position="82"/>
        <end position="120"/>
    </location>
</feature>
<sequence length="143" mass="16061">MKMQQGMKPGQSPYHYLERFVFDMSCQKIMTSTKVPVGLRQCRTAIKGSPSFCSLFHFSHFFCLKNQEKQLPSLQLAQPISAETSIEESPSLEARGGEENSHLPDSQGEGGTQRIRQDPDILLIPKPTDYPSSLETELLITVM</sequence>
<evidence type="ECO:0000313" key="3">
    <source>
        <dbReference type="Proteomes" id="UP001145742"/>
    </source>
</evidence>
<evidence type="ECO:0000313" key="2">
    <source>
        <dbReference type="EMBL" id="KAJ7417342.1"/>
    </source>
</evidence>